<dbReference type="AlphaFoldDB" id="A0A1H9U4J9"/>
<protein>
    <submittedName>
        <fullName evidence="1">Uncharacterized protein</fullName>
    </submittedName>
</protein>
<dbReference type="EMBL" id="FOGM01000014">
    <property type="protein sequence ID" value="SES04299.1"/>
    <property type="molecule type" value="Genomic_DNA"/>
</dbReference>
<reference evidence="1 2" key="1">
    <citation type="submission" date="2016-10" db="EMBL/GenBank/DDBJ databases">
        <authorList>
            <person name="de Groot N.N."/>
        </authorList>
    </citation>
    <scope>NUCLEOTIDE SEQUENCE [LARGE SCALE GENOMIC DNA]</scope>
    <source>
        <strain evidence="1 2">VTM2R47</strain>
    </source>
</reference>
<sequence>MGTINTNKSAAKHCVIFCRHQNETPFDVLEKFIEWTKEKNIKSYIEISKMLYTTPQEANRLLNLAVLPDDRVEKRMKEVMHESKRI</sequence>
<gene>
    <name evidence="1" type="ORF">SAMN04487840_11483</name>
</gene>
<evidence type="ECO:0000313" key="1">
    <source>
        <dbReference type="EMBL" id="SES04299.1"/>
    </source>
</evidence>
<accession>A0A1H9U4J9</accession>
<proteinExistence type="predicted"/>
<evidence type="ECO:0000313" key="2">
    <source>
        <dbReference type="Proteomes" id="UP000182712"/>
    </source>
</evidence>
<dbReference type="Proteomes" id="UP000182712">
    <property type="component" value="Unassembled WGS sequence"/>
</dbReference>
<name>A0A1H9U4J9_9STRE</name>
<organism evidence="1 2">
    <name type="scientific">Streptococcus gallolyticus</name>
    <dbReference type="NCBI Taxonomy" id="315405"/>
    <lineage>
        <taxon>Bacteria</taxon>
        <taxon>Bacillati</taxon>
        <taxon>Bacillota</taxon>
        <taxon>Bacilli</taxon>
        <taxon>Lactobacillales</taxon>
        <taxon>Streptococcaceae</taxon>
        <taxon>Streptococcus</taxon>
    </lineage>
</organism>